<evidence type="ECO:0000256" key="1">
    <source>
        <dbReference type="SAM" id="MobiDB-lite"/>
    </source>
</evidence>
<reference evidence="2" key="1">
    <citation type="submission" date="2019-01" db="EMBL/GenBank/DDBJ databases">
        <title>Draft genome sequences of three monokaryotic isolates of the white-rot basidiomycete fungus Dichomitus squalens.</title>
        <authorList>
            <consortium name="DOE Joint Genome Institute"/>
            <person name="Lopez S.C."/>
            <person name="Andreopoulos B."/>
            <person name="Pangilinan J."/>
            <person name="Lipzen A."/>
            <person name="Riley R."/>
            <person name="Ahrendt S."/>
            <person name="Ng V."/>
            <person name="Barry K."/>
            <person name="Daum C."/>
            <person name="Grigoriev I.V."/>
            <person name="Hilden K.S."/>
            <person name="Makela M.R."/>
            <person name="de Vries R.P."/>
        </authorList>
    </citation>
    <scope>NUCLEOTIDE SEQUENCE [LARGE SCALE GENOMIC DNA]</scope>
    <source>
        <strain evidence="2">OM18370.1</strain>
    </source>
</reference>
<evidence type="ECO:0000313" key="2">
    <source>
        <dbReference type="EMBL" id="TBU31909.1"/>
    </source>
</evidence>
<name>A0A4Q9MVH0_9APHY</name>
<dbReference type="AlphaFoldDB" id="A0A4Q9MVH0"/>
<protein>
    <submittedName>
        <fullName evidence="2">Uncharacterized protein</fullName>
    </submittedName>
</protein>
<dbReference type="Proteomes" id="UP000292957">
    <property type="component" value="Unassembled WGS sequence"/>
</dbReference>
<gene>
    <name evidence="2" type="ORF">BD311DRAFT_751874</name>
</gene>
<dbReference type="EMBL" id="ML143397">
    <property type="protein sequence ID" value="TBU31909.1"/>
    <property type="molecule type" value="Genomic_DNA"/>
</dbReference>
<sequence>MPWAFSGTPLHPGFLHVTHGRETKSMRLARSRAARELGSCVKPVAAANDDSASPPPMHHVGQRPTGPAQVNIHQCHSLSLRDLSEQVCWARTFPDRHDDRITAISCTSLHAAWLPARRPPRAACLQHGRVTQCSSWRHVSVALVTVAIRHSMARTQGRDQWFSSRALTGAPPAFSTRAVRCLDTWRSQWCCYLACLISTTLVSLAPHYLLIDQSPPACCCGGHAPSLHADVHPGPPLLLWYWSTGLPLQPSTTAALPSSQICGSTVPANKQSFCRPFLIQVSLAPFLVTRSRIQETTSANPITSSEK</sequence>
<proteinExistence type="predicted"/>
<organism evidence="2">
    <name type="scientific">Dichomitus squalens</name>
    <dbReference type="NCBI Taxonomy" id="114155"/>
    <lineage>
        <taxon>Eukaryota</taxon>
        <taxon>Fungi</taxon>
        <taxon>Dikarya</taxon>
        <taxon>Basidiomycota</taxon>
        <taxon>Agaricomycotina</taxon>
        <taxon>Agaricomycetes</taxon>
        <taxon>Polyporales</taxon>
        <taxon>Polyporaceae</taxon>
        <taxon>Dichomitus</taxon>
    </lineage>
</organism>
<feature type="region of interest" description="Disordered" evidence="1">
    <location>
        <begin position="46"/>
        <end position="67"/>
    </location>
</feature>
<accession>A0A4Q9MVH0</accession>